<dbReference type="GO" id="GO:0032049">
    <property type="term" value="P:cardiolipin biosynthetic process"/>
    <property type="evidence" value="ECO:0007669"/>
    <property type="project" value="UniProtKB-ARBA"/>
</dbReference>
<dbReference type="SMART" id="SM00155">
    <property type="entry name" value="PLDc"/>
    <property type="match status" value="2"/>
</dbReference>
<reference evidence="2" key="1">
    <citation type="submission" date="2018-06" db="EMBL/GenBank/DDBJ databases">
        <authorList>
            <person name="Zhirakovskaya E."/>
        </authorList>
    </citation>
    <scope>NUCLEOTIDE SEQUENCE</scope>
</reference>
<dbReference type="CDD" id="cd09110">
    <property type="entry name" value="PLDc_CLS_1"/>
    <property type="match status" value="1"/>
</dbReference>
<sequence length="357" mass="41840">MQKRNISILTTADKFYSSLFDDLRKVEESALIQMYCIEEGEIGEEFKQLLIKLARRKVAVQLMYDSFGSFFTSAGYFDEMESAGVSIIEYHPVNPRKTRAPFSVHRLFRRNHRKLIILDRSTYYIGGMNIGERFLEWEDIMIRGRGAPVDDLISSFEKVWDKKRVKPKIRFKEMAKGMIHVCDGHPKYQNYPIKRLYISAIKKSKKRVWIAQAYFIPRRKLIKAMIHAAKRGVDVRVIIPDSSDVKLVDLASWPALKRLLNNGVTIKRHIGPMLHSKFAVIDDHWLTVGTANLDSMSLYWNLELNLVIRDPVIVEKMARIFTRYEQTCRTMDRNEPVERPLLTQLLGRLLYYYSWVL</sequence>
<evidence type="ECO:0000313" key="2">
    <source>
        <dbReference type="EMBL" id="VAX16067.1"/>
    </source>
</evidence>
<dbReference type="GO" id="GO:0030572">
    <property type="term" value="F:phosphatidyltransferase activity"/>
    <property type="evidence" value="ECO:0007669"/>
    <property type="project" value="UniProtKB-ARBA"/>
</dbReference>
<dbReference type="Pfam" id="PF13091">
    <property type="entry name" value="PLDc_2"/>
    <property type="match status" value="2"/>
</dbReference>
<dbReference type="AlphaFoldDB" id="A0A3B1CH08"/>
<dbReference type="PROSITE" id="PS50035">
    <property type="entry name" value="PLD"/>
    <property type="match status" value="2"/>
</dbReference>
<dbReference type="InterPro" id="IPR001736">
    <property type="entry name" value="PLipase_D/transphosphatidylase"/>
</dbReference>
<dbReference type="InterPro" id="IPR025202">
    <property type="entry name" value="PLD-like_dom"/>
</dbReference>
<gene>
    <name evidence="2" type="ORF">MNBD_NITROSPINAE04-2416</name>
</gene>
<dbReference type="PANTHER" id="PTHR21248">
    <property type="entry name" value="CARDIOLIPIN SYNTHASE"/>
    <property type="match status" value="1"/>
</dbReference>
<dbReference type="Gene3D" id="3.30.870.10">
    <property type="entry name" value="Endonuclease Chain A"/>
    <property type="match status" value="2"/>
</dbReference>
<feature type="domain" description="PLD phosphodiesterase" evidence="1">
    <location>
        <begin position="270"/>
        <end position="297"/>
    </location>
</feature>
<dbReference type="EC" id="2.7.8.-" evidence="2"/>
<name>A0A3B1CH08_9ZZZZ</name>
<protein>
    <submittedName>
        <fullName evidence="2">Cardiolipin synthetase</fullName>
        <ecNumber evidence="2">2.7.8.-</ecNumber>
    </submittedName>
</protein>
<dbReference type="EMBL" id="UOGA01000054">
    <property type="protein sequence ID" value="VAX16067.1"/>
    <property type="molecule type" value="Genomic_DNA"/>
</dbReference>
<evidence type="ECO:0000259" key="1">
    <source>
        <dbReference type="PROSITE" id="PS50035"/>
    </source>
</evidence>
<dbReference type="SUPFAM" id="SSF56024">
    <property type="entry name" value="Phospholipase D/nuclease"/>
    <property type="match status" value="2"/>
</dbReference>
<accession>A0A3B1CH08</accession>
<proteinExistence type="predicted"/>
<organism evidence="2">
    <name type="scientific">hydrothermal vent metagenome</name>
    <dbReference type="NCBI Taxonomy" id="652676"/>
    <lineage>
        <taxon>unclassified sequences</taxon>
        <taxon>metagenomes</taxon>
        <taxon>ecological metagenomes</taxon>
    </lineage>
</organism>
<keyword evidence="2" id="KW-0808">Transferase</keyword>
<feature type="domain" description="PLD phosphodiesterase" evidence="1">
    <location>
        <begin position="107"/>
        <end position="134"/>
    </location>
</feature>
<dbReference type="PANTHER" id="PTHR21248:SF22">
    <property type="entry name" value="PHOSPHOLIPASE D"/>
    <property type="match status" value="1"/>
</dbReference>